<proteinExistence type="predicted"/>
<evidence type="ECO:0000256" key="1">
    <source>
        <dbReference type="SAM" id="MobiDB-lite"/>
    </source>
</evidence>
<name>A0A6J4VQK0_9BACT</name>
<sequence>CRIGPLGVAAGPRQSSGTAPPPTSAETVAIGGGWRRWRSRLSCLD</sequence>
<organism evidence="2">
    <name type="scientific">uncultured Thermomicrobiales bacterium</name>
    <dbReference type="NCBI Taxonomy" id="1645740"/>
    <lineage>
        <taxon>Bacteria</taxon>
        <taxon>Pseudomonadati</taxon>
        <taxon>Thermomicrobiota</taxon>
        <taxon>Thermomicrobia</taxon>
        <taxon>Thermomicrobiales</taxon>
        <taxon>environmental samples</taxon>
    </lineage>
</organism>
<feature type="non-terminal residue" evidence="2">
    <location>
        <position position="45"/>
    </location>
</feature>
<dbReference type="EMBL" id="CADCWF010000376">
    <property type="protein sequence ID" value="CAA9585192.1"/>
    <property type="molecule type" value="Genomic_DNA"/>
</dbReference>
<dbReference type="AlphaFoldDB" id="A0A6J4VQK0"/>
<evidence type="ECO:0000313" key="2">
    <source>
        <dbReference type="EMBL" id="CAA9585192.1"/>
    </source>
</evidence>
<accession>A0A6J4VQK0</accession>
<protein>
    <submittedName>
        <fullName evidence="2">Uncharacterized protein</fullName>
    </submittedName>
</protein>
<feature type="non-terminal residue" evidence="2">
    <location>
        <position position="1"/>
    </location>
</feature>
<feature type="region of interest" description="Disordered" evidence="1">
    <location>
        <begin position="1"/>
        <end position="31"/>
    </location>
</feature>
<gene>
    <name evidence="2" type="ORF">AVDCRST_MAG59-5388</name>
</gene>
<reference evidence="2" key="1">
    <citation type="submission" date="2020-02" db="EMBL/GenBank/DDBJ databases">
        <authorList>
            <person name="Meier V. D."/>
        </authorList>
    </citation>
    <scope>NUCLEOTIDE SEQUENCE</scope>
    <source>
        <strain evidence="2">AVDCRST_MAG59</strain>
    </source>
</reference>